<dbReference type="Proteomes" id="UP000217918">
    <property type="component" value="Unassembled WGS sequence"/>
</dbReference>
<dbReference type="EMBL" id="NVYO01000001">
    <property type="protein sequence ID" value="PBQ24988.1"/>
    <property type="molecule type" value="Genomic_DNA"/>
</dbReference>
<protein>
    <submittedName>
        <fullName evidence="1">Uncharacterized protein</fullName>
    </submittedName>
</protein>
<evidence type="ECO:0000313" key="2">
    <source>
        <dbReference type="Proteomes" id="UP000217918"/>
    </source>
</evidence>
<gene>
    <name evidence="1" type="ORF">CNR29_07370</name>
</gene>
<reference evidence="1 2" key="1">
    <citation type="submission" date="2017-09" db="EMBL/GenBank/DDBJ databases">
        <title>Genome sequence of Lactobacillus brevis D7.</title>
        <authorList>
            <person name="Kwon M.-S."/>
            <person name="Lim S.K."/>
            <person name="Choi H.-J."/>
        </authorList>
    </citation>
    <scope>NUCLEOTIDE SEQUENCE [LARGE SCALE GENOMIC DNA]</scope>
    <source>
        <strain evidence="1 2">D7</strain>
    </source>
</reference>
<sequence length="26" mass="2943">MKSYLDEYSIAYKASDTKAQLLGYLA</sequence>
<evidence type="ECO:0000313" key="1">
    <source>
        <dbReference type="EMBL" id="PBQ24988.1"/>
    </source>
</evidence>
<dbReference type="AlphaFoldDB" id="A0A2A3U202"/>
<organism evidence="1 2">
    <name type="scientific">Levilactobacillus brevis</name>
    <name type="common">Lactobacillus brevis</name>
    <dbReference type="NCBI Taxonomy" id="1580"/>
    <lineage>
        <taxon>Bacteria</taxon>
        <taxon>Bacillati</taxon>
        <taxon>Bacillota</taxon>
        <taxon>Bacilli</taxon>
        <taxon>Lactobacillales</taxon>
        <taxon>Lactobacillaceae</taxon>
        <taxon>Levilactobacillus</taxon>
    </lineage>
</organism>
<proteinExistence type="predicted"/>
<accession>A0A2A3U202</accession>
<name>A0A2A3U202_LEVBR</name>
<comment type="caution">
    <text evidence="1">The sequence shown here is derived from an EMBL/GenBank/DDBJ whole genome shotgun (WGS) entry which is preliminary data.</text>
</comment>